<reference evidence="1 2" key="1">
    <citation type="submission" date="2020-10" db="EMBL/GenBank/DDBJ databases">
        <title>Genome sequencing of Massilia sp. LPB0304.</title>
        <authorList>
            <person name="Kim J."/>
        </authorList>
    </citation>
    <scope>NUCLEOTIDE SEQUENCE [LARGE SCALE GENOMIC DNA]</scope>
    <source>
        <strain evidence="1 2">LPB0304</strain>
        <plasmid evidence="1 2">unnamed1</plasmid>
    </source>
</reference>
<protein>
    <submittedName>
        <fullName evidence="1">Superinfection immunity protein</fullName>
    </submittedName>
</protein>
<accession>A0A7L9UDT7</accession>
<dbReference type="Proteomes" id="UP000593875">
    <property type="component" value="Plasmid unnamed1"/>
</dbReference>
<dbReference type="KEGG" id="mlir:LPB04_23460"/>
<keyword evidence="1" id="KW-0614">Plasmid</keyword>
<sequence>MKGHPNITAIALANISLRWSVLGWVRGLV</sequence>
<gene>
    <name evidence="1" type="ORF">LPB04_23460</name>
</gene>
<geneLocation type="plasmid" evidence="1 2">
    <name>unnamed1</name>
</geneLocation>
<evidence type="ECO:0000313" key="2">
    <source>
        <dbReference type="Proteomes" id="UP000593875"/>
    </source>
</evidence>
<proteinExistence type="predicted"/>
<name>A0A7L9UDT7_9BURK</name>
<dbReference type="EMBL" id="CP062942">
    <property type="protein sequence ID" value="QOL52306.1"/>
    <property type="molecule type" value="Genomic_DNA"/>
</dbReference>
<keyword evidence="2" id="KW-1185">Reference proteome</keyword>
<evidence type="ECO:0000313" key="1">
    <source>
        <dbReference type="EMBL" id="QOL52306.1"/>
    </source>
</evidence>
<organism evidence="1 2">
    <name type="scientific">Massilia litorea</name>
    <dbReference type="NCBI Taxonomy" id="2769491"/>
    <lineage>
        <taxon>Bacteria</taxon>
        <taxon>Pseudomonadati</taxon>
        <taxon>Pseudomonadota</taxon>
        <taxon>Betaproteobacteria</taxon>
        <taxon>Burkholderiales</taxon>
        <taxon>Oxalobacteraceae</taxon>
        <taxon>Telluria group</taxon>
        <taxon>Massilia</taxon>
    </lineage>
</organism>
<dbReference type="AlphaFoldDB" id="A0A7L9UDT7"/>